<name>A0A6V7KQZ7_9HYME</name>
<evidence type="ECO:0008006" key="2">
    <source>
        <dbReference type="Google" id="ProtNLM"/>
    </source>
</evidence>
<reference evidence="1" key="1">
    <citation type="submission" date="2020-07" db="EMBL/GenBank/DDBJ databases">
        <authorList>
            <person name="Ferguson B K."/>
        </authorList>
    </citation>
    <scope>NUCLEOTIDE SEQUENCE</scope>
    <source>
        <strain evidence="1">L06</strain>
    </source>
</reference>
<dbReference type="Gene3D" id="3.30.420.10">
    <property type="entry name" value="Ribonuclease H-like superfamily/Ribonuclease H"/>
    <property type="match status" value="1"/>
</dbReference>
<dbReference type="SUPFAM" id="SSF53098">
    <property type="entry name" value="Ribonuclease H-like"/>
    <property type="match status" value="1"/>
</dbReference>
<gene>
    <name evidence="1" type="ORF">BBRV_LOCUS83408</name>
</gene>
<accession>A0A6V7KQZ7</accession>
<organism evidence="1">
    <name type="scientific">Bracon brevicornis</name>
    <dbReference type="NCBI Taxonomy" id="1563983"/>
    <lineage>
        <taxon>Eukaryota</taxon>
        <taxon>Metazoa</taxon>
        <taxon>Ecdysozoa</taxon>
        <taxon>Arthropoda</taxon>
        <taxon>Hexapoda</taxon>
        <taxon>Insecta</taxon>
        <taxon>Pterygota</taxon>
        <taxon>Neoptera</taxon>
        <taxon>Endopterygota</taxon>
        <taxon>Hymenoptera</taxon>
        <taxon>Apocrita</taxon>
        <taxon>Ichneumonoidea</taxon>
        <taxon>Braconidae</taxon>
        <taxon>Braconinae</taxon>
        <taxon>Bracon</taxon>
    </lineage>
</organism>
<dbReference type="InterPro" id="IPR036397">
    <property type="entry name" value="RNaseH_sf"/>
</dbReference>
<sequence>MTTPYHPQTNGLVERLHRQLKGALLCHGKSWFDALPLVLLGLRTAWKDDLQSTPAELTYGENIRVPGEFLAPSDKSQSAGALLRSLRKHFRELTPAPMARHGTKNTFVFKDLATCTHVFVRNDKSDRTALQAPYEGPFRVVSRSEKYFVVTAPFYGRGAHLKDIPISIDRLKPAFILADDANTGLNQVEDRPLTSQEATPVGVAPKATRRVKFSSRFSSGQKSPTRGVM</sequence>
<dbReference type="PANTHER" id="PTHR38681:SF1">
    <property type="entry name" value="RETROVIRUS-RELATED POL POLYPROTEIN FROM TRANSPOSON 412-LIKE PROTEIN"/>
    <property type="match status" value="1"/>
</dbReference>
<protein>
    <recommendedName>
        <fullName evidence="2">Integrase catalytic domain-containing protein</fullName>
    </recommendedName>
</protein>
<dbReference type="EMBL" id="CADCXW020000158">
    <property type="protein sequence ID" value="CAD1565256.1"/>
    <property type="molecule type" value="Genomic_DNA"/>
</dbReference>
<dbReference type="GO" id="GO:0003676">
    <property type="term" value="F:nucleic acid binding"/>
    <property type="evidence" value="ECO:0007669"/>
    <property type="project" value="InterPro"/>
</dbReference>
<dbReference type="PANTHER" id="PTHR38681">
    <property type="entry name" value="RETROVIRUS-RELATED POL POLYPROTEIN FROM TRANSPOSON 412-LIKE PROTEIN-RELATED"/>
    <property type="match status" value="1"/>
</dbReference>
<dbReference type="AlphaFoldDB" id="A0A6V7KQZ7"/>
<dbReference type="InterPro" id="IPR012337">
    <property type="entry name" value="RNaseH-like_sf"/>
</dbReference>
<proteinExistence type="predicted"/>
<evidence type="ECO:0000313" key="1">
    <source>
        <dbReference type="EMBL" id="CAD1565256.1"/>
    </source>
</evidence>